<organism evidence="1 2">
    <name type="scientific">Phytophthora nicotianae P1976</name>
    <dbReference type="NCBI Taxonomy" id="1317066"/>
    <lineage>
        <taxon>Eukaryota</taxon>
        <taxon>Sar</taxon>
        <taxon>Stramenopiles</taxon>
        <taxon>Oomycota</taxon>
        <taxon>Peronosporomycetes</taxon>
        <taxon>Peronosporales</taxon>
        <taxon>Peronosporaceae</taxon>
        <taxon>Phytophthora</taxon>
    </lineage>
</organism>
<dbReference type="EMBL" id="ANJA01004801">
    <property type="protein sequence ID" value="ETO58763.1"/>
    <property type="molecule type" value="Genomic_DNA"/>
</dbReference>
<name>A0A080YWK2_PHYNI</name>
<reference evidence="1 2" key="1">
    <citation type="submission" date="2013-11" db="EMBL/GenBank/DDBJ databases">
        <title>The Genome Sequence of Phytophthora parasitica P1976.</title>
        <authorList>
            <consortium name="The Broad Institute Genomics Platform"/>
            <person name="Russ C."/>
            <person name="Tyler B."/>
            <person name="Panabieres F."/>
            <person name="Shan W."/>
            <person name="Tripathy S."/>
            <person name="Grunwald N."/>
            <person name="Machado M."/>
            <person name="Johnson C.S."/>
            <person name="Walker B."/>
            <person name="Young S."/>
            <person name="Zeng Q."/>
            <person name="Gargeya S."/>
            <person name="Fitzgerald M."/>
            <person name="Haas B."/>
            <person name="Abouelleil A."/>
            <person name="Allen A.W."/>
            <person name="Alvarado L."/>
            <person name="Arachchi H.M."/>
            <person name="Berlin A.M."/>
            <person name="Chapman S.B."/>
            <person name="Gainer-Dewar J."/>
            <person name="Goldberg J."/>
            <person name="Griggs A."/>
            <person name="Gujja S."/>
            <person name="Hansen M."/>
            <person name="Howarth C."/>
            <person name="Imamovic A."/>
            <person name="Ireland A."/>
            <person name="Larimer J."/>
            <person name="McCowan C."/>
            <person name="Murphy C."/>
            <person name="Pearson M."/>
            <person name="Poon T.W."/>
            <person name="Priest M."/>
            <person name="Roberts A."/>
            <person name="Saif S."/>
            <person name="Shea T."/>
            <person name="Sisk P."/>
            <person name="Sykes S."/>
            <person name="Wortman J."/>
            <person name="Nusbaum C."/>
            <person name="Birren B."/>
        </authorList>
    </citation>
    <scope>NUCLEOTIDE SEQUENCE [LARGE SCALE GENOMIC DNA]</scope>
    <source>
        <strain evidence="1 2">P1976</strain>
    </source>
</reference>
<feature type="non-terminal residue" evidence="1">
    <location>
        <position position="1"/>
    </location>
</feature>
<proteinExistence type="predicted"/>
<accession>A0A080YWK2</accession>
<sequence>PRFSLGRPGGCGGWGGWGWQATTTTKIIRNVSATNKDALAKPDFDYTVNDN</sequence>
<dbReference type="AlphaFoldDB" id="A0A080YWK2"/>
<protein>
    <submittedName>
        <fullName evidence="1">Uncharacterized protein</fullName>
    </submittedName>
</protein>
<comment type="caution">
    <text evidence="1">The sequence shown here is derived from an EMBL/GenBank/DDBJ whole genome shotgun (WGS) entry which is preliminary data.</text>
</comment>
<dbReference type="Proteomes" id="UP000028582">
    <property type="component" value="Unassembled WGS sequence"/>
</dbReference>
<evidence type="ECO:0000313" key="2">
    <source>
        <dbReference type="Proteomes" id="UP000028582"/>
    </source>
</evidence>
<evidence type="ECO:0000313" key="1">
    <source>
        <dbReference type="EMBL" id="ETO58763.1"/>
    </source>
</evidence>
<gene>
    <name evidence="1" type="ORF">F444_22853</name>
</gene>